<keyword evidence="2" id="KW-1185">Reference proteome</keyword>
<organism evidence="1 2">
    <name type="scientific">Tritrichomonas musculus</name>
    <dbReference type="NCBI Taxonomy" id="1915356"/>
    <lineage>
        <taxon>Eukaryota</taxon>
        <taxon>Metamonada</taxon>
        <taxon>Parabasalia</taxon>
        <taxon>Tritrichomonadida</taxon>
        <taxon>Tritrichomonadidae</taxon>
        <taxon>Tritrichomonas</taxon>
    </lineage>
</organism>
<protein>
    <submittedName>
        <fullName evidence="1">Uncharacterized protein</fullName>
    </submittedName>
</protein>
<evidence type="ECO:0000313" key="2">
    <source>
        <dbReference type="Proteomes" id="UP001470230"/>
    </source>
</evidence>
<accession>A0ABR2GVX2</accession>
<dbReference type="Proteomes" id="UP001470230">
    <property type="component" value="Unassembled WGS sequence"/>
</dbReference>
<reference evidence="1 2" key="1">
    <citation type="submission" date="2024-04" db="EMBL/GenBank/DDBJ databases">
        <title>Tritrichomonas musculus Genome.</title>
        <authorList>
            <person name="Alves-Ferreira E."/>
            <person name="Grigg M."/>
            <person name="Lorenzi H."/>
            <person name="Galac M."/>
        </authorList>
    </citation>
    <scope>NUCLEOTIDE SEQUENCE [LARGE SCALE GENOMIC DNA]</scope>
    <source>
        <strain evidence="1 2">EAF2021</strain>
    </source>
</reference>
<evidence type="ECO:0000313" key="1">
    <source>
        <dbReference type="EMBL" id="KAK8838016.1"/>
    </source>
</evidence>
<comment type="caution">
    <text evidence="1">The sequence shown here is derived from an EMBL/GenBank/DDBJ whole genome shotgun (WGS) entry which is preliminary data.</text>
</comment>
<dbReference type="EMBL" id="JAPFFF010000057">
    <property type="protein sequence ID" value="KAK8838016.1"/>
    <property type="molecule type" value="Genomic_DNA"/>
</dbReference>
<proteinExistence type="predicted"/>
<sequence length="113" mass="13457">MESFERASISIIECLFQDIQADRDDNIFDYNFDIIQIANDRITLYMTDTTFYRCFGRETIVSLQRCRYPTITHTCCINCETHSYRLFLYIMTELEKISFSVFTAQLLTVKEMI</sequence>
<gene>
    <name evidence="1" type="ORF">M9Y10_035962</name>
</gene>
<name>A0ABR2GVX2_9EUKA</name>